<dbReference type="InterPro" id="IPR036249">
    <property type="entry name" value="Thioredoxin-like_sf"/>
</dbReference>
<gene>
    <name evidence="3" type="ORF">ACFORG_03575</name>
</gene>
<dbReference type="InterPro" id="IPR054761">
    <property type="entry name" value="GST_C_proteobact"/>
</dbReference>
<dbReference type="Pfam" id="PF22119">
    <property type="entry name" value="GST_C_8"/>
    <property type="match status" value="1"/>
</dbReference>
<feature type="domain" description="GST C-terminal" evidence="2">
    <location>
        <begin position="88"/>
        <end position="219"/>
    </location>
</feature>
<feature type="domain" description="GST N-terminal" evidence="1">
    <location>
        <begin position="3"/>
        <end position="86"/>
    </location>
</feature>
<sequence length="238" mass="26371">MPERFTLYYWPIPFRAQFARYILAHAGQPWTEPDRDAVMALYQTDIAEQPVPFMGPPVLQDAEHDAWISQAPAICSYLGEELDLMPGDPVGDAMTRKVLGDCIDVLHALTRNCGDQMWTQESWNNFAAHRLPRWLQIFEDLGRRNGLGAEHGTLLGTPSPGVADLACSALWVTIVDTLPALEGTISDHAPNVLALSRRLAAAPAITRLRAEQAERWGDVWCEGQIEASLRSVLADWAG</sequence>
<dbReference type="EMBL" id="JBHRXI010000002">
    <property type="protein sequence ID" value="MFC3612831.1"/>
    <property type="molecule type" value="Genomic_DNA"/>
</dbReference>
<dbReference type="RefSeq" id="WP_386734021.1">
    <property type="nucleotide sequence ID" value="NZ_JBHRXI010000002.1"/>
</dbReference>
<dbReference type="InterPro" id="IPR050213">
    <property type="entry name" value="GST_superfamily"/>
</dbReference>
<dbReference type="Gene3D" id="1.20.1050.10">
    <property type="match status" value="1"/>
</dbReference>
<evidence type="ECO:0000259" key="2">
    <source>
        <dbReference type="PROSITE" id="PS50405"/>
    </source>
</evidence>
<dbReference type="SUPFAM" id="SSF47616">
    <property type="entry name" value="GST C-terminal domain-like"/>
    <property type="match status" value="1"/>
</dbReference>
<dbReference type="PROSITE" id="PS50405">
    <property type="entry name" value="GST_CTER"/>
    <property type="match status" value="1"/>
</dbReference>
<dbReference type="InterPro" id="IPR010987">
    <property type="entry name" value="Glutathione-S-Trfase_C-like"/>
</dbReference>
<dbReference type="PANTHER" id="PTHR11571:SF263">
    <property type="entry name" value="GLUTATHIONE S-TRANSFERASE"/>
    <property type="match status" value="1"/>
</dbReference>
<evidence type="ECO:0000259" key="1">
    <source>
        <dbReference type="PROSITE" id="PS50404"/>
    </source>
</evidence>
<evidence type="ECO:0000313" key="3">
    <source>
        <dbReference type="EMBL" id="MFC3612831.1"/>
    </source>
</evidence>
<proteinExistence type="predicted"/>
<dbReference type="InterPro" id="IPR004045">
    <property type="entry name" value="Glutathione_S-Trfase_N"/>
</dbReference>
<evidence type="ECO:0000313" key="4">
    <source>
        <dbReference type="Proteomes" id="UP001595629"/>
    </source>
</evidence>
<organism evidence="3 4">
    <name type="scientific">Lutimaribacter marinistellae</name>
    <dbReference type="NCBI Taxonomy" id="1820329"/>
    <lineage>
        <taxon>Bacteria</taxon>
        <taxon>Pseudomonadati</taxon>
        <taxon>Pseudomonadota</taxon>
        <taxon>Alphaproteobacteria</taxon>
        <taxon>Rhodobacterales</taxon>
        <taxon>Roseobacteraceae</taxon>
        <taxon>Lutimaribacter</taxon>
    </lineage>
</organism>
<dbReference type="SUPFAM" id="SSF52833">
    <property type="entry name" value="Thioredoxin-like"/>
    <property type="match status" value="1"/>
</dbReference>
<name>A0ABV7TC40_9RHOB</name>
<dbReference type="PROSITE" id="PS50404">
    <property type="entry name" value="GST_NTER"/>
    <property type="match status" value="1"/>
</dbReference>
<reference evidence="4" key="1">
    <citation type="journal article" date="2019" name="Int. J. Syst. Evol. Microbiol.">
        <title>The Global Catalogue of Microorganisms (GCM) 10K type strain sequencing project: providing services to taxonomists for standard genome sequencing and annotation.</title>
        <authorList>
            <consortium name="The Broad Institute Genomics Platform"/>
            <consortium name="The Broad Institute Genome Sequencing Center for Infectious Disease"/>
            <person name="Wu L."/>
            <person name="Ma J."/>
        </authorList>
    </citation>
    <scope>NUCLEOTIDE SEQUENCE [LARGE SCALE GENOMIC DNA]</scope>
    <source>
        <strain evidence="4">KCTC 42911</strain>
    </source>
</reference>
<accession>A0ABV7TC40</accession>
<comment type="caution">
    <text evidence="3">The sequence shown here is derived from an EMBL/GenBank/DDBJ whole genome shotgun (WGS) entry which is preliminary data.</text>
</comment>
<dbReference type="Proteomes" id="UP001595629">
    <property type="component" value="Unassembled WGS sequence"/>
</dbReference>
<dbReference type="InterPro" id="IPR036282">
    <property type="entry name" value="Glutathione-S-Trfase_C_sf"/>
</dbReference>
<keyword evidence="4" id="KW-1185">Reference proteome</keyword>
<protein>
    <submittedName>
        <fullName evidence="3">Glutathione S-transferase</fullName>
    </submittedName>
</protein>
<dbReference type="Gene3D" id="3.40.30.10">
    <property type="entry name" value="Glutaredoxin"/>
    <property type="match status" value="1"/>
</dbReference>
<dbReference type="PANTHER" id="PTHR11571">
    <property type="entry name" value="GLUTATHIONE S-TRANSFERASE"/>
    <property type="match status" value="1"/>
</dbReference>